<dbReference type="Proteomes" id="UP000196102">
    <property type="component" value="Unassembled WGS sequence"/>
</dbReference>
<dbReference type="EMBL" id="MAAX01000178">
    <property type="protein sequence ID" value="OUS11346.1"/>
    <property type="molecule type" value="Genomic_DNA"/>
</dbReference>
<protein>
    <submittedName>
        <fullName evidence="1">Glyoxalase</fullName>
    </submittedName>
</protein>
<accession>A0A1Z8ALX0</accession>
<proteinExistence type="predicted"/>
<evidence type="ECO:0000313" key="1">
    <source>
        <dbReference type="EMBL" id="OUS11346.1"/>
    </source>
</evidence>
<name>A0A1Z8ALX0_9FLAO</name>
<organism evidence="1 2">
    <name type="scientific">Nonlabens dokdonensis</name>
    <dbReference type="NCBI Taxonomy" id="328515"/>
    <lineage>
        <taxon>Bacteria</taxon>
        <taxon>Pseudomonadati</taxon>
        <taxon>Bacteroidota</taxon>
        <taxon>Flavobacteriia</taxon>
        <taxon>Flavobacteriales</taxon>
        <taxon>Flavobacteriaceae</taxon>
        <taxon>Nonlabens</taxon>
    </lineage>
</organism>
<dbReference type="AlphaFoldDB" id="A0A1Z8ALX0"/>
<comment type="caution">
    <text evidence="1">The sequence shown here is derived from an EMBL/GenBank/DDBJ whole genome shotgun (WGS) entry which is preliminary data.</text>
</comment>
<reference evidence="2" key="1">
    <citation type="journal article" date="2017" name="Proc. Natl. Acad. Sci. U.S.A.">
        <title>Simulation of Deepwater Horizon oil plume reveals substrate specialization within a complex community of hydrocarbon-degraders.</title>
        <authorList>
            <person name="Hu P."/>
            <person name="Dubinsky E.A."/>
            <person name="Probst A.J."/>
            <person name="Wang J."/>
            <person name="Sieber C.M.K."/>
            <person name="Tom L.M."/>
            <person name="Gardinali P."/>
            <person name="Banfield J.F."/>
            <person name="Atlas R.M."/>
            <person name="Andersen G.L."/>
        </authorList>
    </citation>
    <scope>NUCLEOTIDE SEQUENCE [LARGE SCALE GENOMIC DNA]</scope>
</reference>
<dbReference type="RefSeq" id="WP_303687592.1">
    <property type="nucleotide sequence ID" value="NZ_CAJXYO010000026.1"/>
</dbReference>
<gene>
    <name evidence="1" type="ORF">A9Q93_11500</name>
</gene>
<sequence length="136" mass="16186">MNTRDEYLVALRPTLPNVKINDRMSDEERFQNETLRPIAKLQNDLLVAMFRNYIHKHKNVFYGLTAHKRIDYIENAVNRDQKFRNSLKGMILGLFTIEEYEHYITNSSALNKRMMNLVRERLISNILLFEKPAVRS</sequence>
<evidence type="ECO:0000313" key="2">
    <source>
        <dbReference type="Proteomes" id="UP000196102"/>
    </source>
</evidence>